<dbReference type="RefSeq" id="WP_264433959.1">
    <property type="nucleotide sequence ID" value="NZ_CP081495.1"/>
</dbReference>
<proteinExistence type="predicted"/>
<dbReference type="InterPro" id="IPR018644">
    <property type="entry name" value="DUF2071"/>
</dbReference>
<reference evidence="1" key="1">
    <citation type="submission" date="2021-08" db="EMBL/GenBank/DDBJ databases">
        <title>Flavobacterium sp. strain CC-SYL302.</title>
        <authorList>
            <person name="Lin S.-Y."/>
            <person name="Lee T.-H."/>
            <person name="Young C.-C."/>
        </authorList>
    </citation>
    <scope>NUCLEOTIDE SEQUENCE</scope>
    <source>
        <strain evidence="1">CC-SYL302</strain>
    </source>
</reference>
<dbReference type="PANTHER" id="PTHR39186:SF1">
    <property type="entry name" value="DUF2071 DOMAIN-CONTAINING PROTEIN"/>
    <property type="match status" value="1"/>
</dbReference>
<protein>
    <submittedName>
        <fullName evidence="1">DUF2071 domain-containing protein</fullName>
    </submittedName>
</protein>
<keyword evidence="2" id="KW-1185">Reference proteome</keyword>
<sequence>MKKGDEFLTEVSHRPWEKPTTNWQYYQEWEDVLFLHFEVDHADLRFLVPDHLSLDSYSGKYYISLVAFKMKNLRPAGLPSVGFISDFYEIQTRTYVIKNGKRGVYFINLEVAKKISAFVAKVLSGLPYEKSDITRSATAYNNINNHKGYFLDVTFSTENQIDIKKDFDTWLTERYALFLYKNNALRVFEIHHEPLALHHVHVEKLNIHYQIRNLKIESYTLIACHYVPGIQMVSWSPVAVE</sequence>
<dbReference type="EMBL" id="CP081495">
    <property type="protein sequence ID" value="UYW01487.1"/>
    <property type="molecule type" value="Genomic_DNA"/>
</dbReference>
<dbReference type="Pfam" id="PF09844">
    <property type="entry name" value="DUF2071"/>
    <property type="match status" value="1"/>
</dbReference>
<gene>
    <name evidence="1" type="ORF">K5I29_00615</name>
</gene>
<dbReference type="SUPFAM" id="SSF160104">
    <property type="entry name" value="Acetoacetate decarboxylase-like"/>
    <property type="match status" value="1"/>
</dbReference>
<organism evidence="1 2">
    <name type="scientific">Flavobacterium agricola</name>
    <dbReference type="NCBI Taxonomy" id="2870839"/>
    <lineage>
        <taxon>Bacteria</taxon>
        <taxon>Pseudomonadati</taxon>
        <taxon>Bacteroidota</taxon>
        <taxon>Flavobacteriia</taxon>
        <taxon>Flavobacteriales</taxon>
        <taxon>Flavobacteriaceae</taxon>
        <taxon>Flavobacterium</taxon>
    </lineage>
</organism>
<evidence type="ECO:0000313" key="1">
    <source>
        <dbReference type="EMBL" id="UYW01487.1"/>
    </source>
</evidence>
<evidence type="ECO:0000313" key="2">
    <source>
        <dbReference type="Proteomes" id="UP001163328"/>
    </source>
</evidence>
<name>A0ABY6LZN9_9FLAO</name>
<dbReference type="InterPro" id="IPR023375">
    <property type="entry name" value="ADC_dom_sf"/>
</dbReference>
<dbReference type="PANTHER" id="PTHR39186">
    <property type="entry name" value="DUF2071 FAMILY PROTEIN"/>
    <property type="match status" value="1"/>
</dbReference>
<dbReference type="Proteomes" id="UP001163328">
    <property type="component" value="Chromosome"/>
</dbReference>
<accession>A0ABY6LZN9</accession>